<reference evidence="2" key="1">
    <citation type="submission" date="2019-06" db="EMBL/GenBank/DDBJ databases">
        <authorList>
            <person name="Murdoch R.W."/>
            <person name="Fathepure B."/>
        </authorList>
    </citation>
    <scope>NUCLEOTIDE SEQUENCE</scope>
</reference>
<sequence length="244" mass="26630">MRARIAFVLAVMASLAFVFSLFSLLGWAVLAYSIASGNTFAAFSAKYAPHLLEEISRFELNLIAVREYVILIGGVIGWLAFLALPRFSDRPFRELPRLLLVACLVGVVAALAIPGRLSFKLAPIATVVLILVRCMMVRKGVPGEEGREGEGGDGIAAAKEKVKGFVVFSILAVIVLAVAYLFDISPSAVEDAFVFVVIALGAVVVGVGVYYRYKGWKMEKEAEKNRQQIERIGRLLKRFDDSAE</sequence>
<feature type="transmembrane region" description="Helical" evidence="1">
    <location>
        <begin position="68"/>
        <end position="85"/>
    </location>
</feature>
<feature type="transmembrane region" description="Helical" evidence="1">
    <location>
        <begin position="162"/>
        <end position="181"/>
    </location>
</feature>
<accession>A0A5B8R968</accession>
<feature type="transmembrane region" description="Helical" evidence="1">
    <location>
        <begin position="97"/>
        <end position="115"/>
    </location>
</feature>
<protein>
    <submittedName>
        <fullName evidence="2">Uncharacterized protein</fullName>
    </submittedName>
</protein>
<dbReference type="EMBL" id="MN079099">
    <property type="protein sequence ID" value="QEA05306.1"/>
    <property type="molecule type" value="Genomic_DNA"/>
</dbReference>
<name>A0A5B8R968_9ZZZZ</name>
<keyword evidence="1" id="KW-0812">Transmembrane</keyword>
<keyword evidence="1" id="KW-1133">Transmembrane helix</keyword>
<dbReference type="AlphaFoldDB" id="A0A5B8R968"/>
<evidence type="ECO:0000256" key="1">
    <source>
        <dbReference type="SAM" id="Phobius"/>
    </source>
</evidence>
<feature type="transmembrane region" description="Helical" evidence="1">
    <location>
        <begin position="193"/>
        <end position="211"/>
    </location>
</feature>
<proteinExistence type="predicted"/>
<organism evidence="2">
    <name type="scientific">uncultured organism</name>
    <dbReference type="NCBI Taxonomy" id="155900"/>
    <lineage>
        <taxon>unclassified sequences</taxon>
        <taxon>environmental samples</taxon>
    </lineage>
</organism>
<evidence type="ECO:0000313" key="2">
    <source>
        <dbReference type="EMBL" id="QEA05306.1"/>
    </source>
</evidence>
<keyword evidence="1" id="KW-0472">Membrane</keyword>
<feature type="transmembrane region" description="Helical" evidence="1">
    <location>
        <begin position="121"/>
        <end position="141"/>
    </location>
</feature>
<gene>
    <name evidence="2" type="ORF">KBTEX_01626</name>
</gene>